<feature type="compositionally biased region" description="Acidic residues" evidence="1">
    <location>
        <begin position="138"/>
        <end position="168"/>
    </location>
</feature>
<evidence type="ECO:0000313" key="3">
    <source>
        <dbReference type="Proteomes" id="UP001165121"/>
    </source>
</evidence>
<feature type="compositionally biased region" description="Basic residues" evidence="1">
    <location>
        <begin position="82"/>
        <end position="98"/>
    </location>
</feature>
<dbReference type="AlphaFoldDB" id="A0A9W7D2J5"/>
<accession>A0A9W7D2J5</accession>
<comment type="caution">
    <text evidence="2">The sequence shown here is derived from an EMBL/GenBank/DDBJ whole genome shotgun (WGS) entry which is preliminary data.</text>
</comment>
<dbReference type="OrthoDB" id="155590at2759"/>
<keyword evidence="3" id="KW-1185">Reference proteome</keyword>
<evidence type="ECO:0000256" key="1">
    <source>
        <dbReference type="SAM" id="MobiDB-lite"/>
    </source>
</evidence>
<protein>
    <submittedName>
        <fullName evidence="2">Unnamed protein product</fullName>
    </submittedName>
</protein>
<reference evidence="2" key="1">
    <citation type="submission" date="2023-04" db="EMBL/GenBank/DDBJ databases">
        <title>Phytophthora fragariaefolia NBRC 109709.</title>
        <authorList>
            <person name="Ichikawa N."/>
            <person name="Sato H."/>
            <person name="Tonouchi N."/>
        </authorList>
    </citation>
    <scope>NUCLEOTIDE SEQUENCE</scope>
    <source>
        <strain evidence="2">NBRC 109709</strain>
    </source>
</reference>
<name>A0A9W7D2J5_9STRA</name>
<gene>
    <name evidence="2" type="ORF">Pfra01_002241200</name>
</gene>
<organism evidence="2 3">
    <name type="scientific">Phytophthora fragariaefolia</name>
    <dbReference type="NCBI Taxonomy" id="1490495"/>
    <lineage>
        <taxon>Eukaryota</taxon>
        <taxon>Sar</taxon>
        <taxon>Stramenopiles</taxon>
        <taxon>Oomycota</taxon>
        <taxon>Peronosporomycetes</taxon>
        <taxon>Peronosporales</taxon>
        <taxon>Peronosporaceae</taxon>
        <taxon>Phytophthora</taxon>
    </lineage>
</organism>
<feature type="compositionally biased region" description="Basic residues" evidence="1">
    <location>
        <begin position="108"/>
        <end position="120"/>
    </location>
</feature>
<sequence length="168" mass="19619">MHDHRTLSFAWIDSTHLKLSLENMLPDAARRGQHRVVLFRRQRDPDTRKKVLAAKAYRDDVFDAVSVRAFLDDHSGTDSLKKLAKSPKILHRKKKSKSPHSERDNGNKRPRRGHHHRRKNRDTEEKGDDYYFPQHVENDEDEDASSIVSDDVEVEEDVLDLDDENDAE</sequence>
<dbReference type="Proteomes" id="UP001165121">
    <property type="component" value="Unassembled WGS sequence"/>
</dbReference>
<dbReference type="EMBL" id="BSXT01003438">
    <property type="protein sequence ID" value="GMF54009.1"/>
    <property type="molecule type" value="Genomic_DNA"/>
</dbReference>
<feature type="region of interest" description="Disordered" evidence="1">
    <location>
        <begin position="76"/>
        <end position="168"/>
    </location>
</feature>
<evidence type="ECO:0000313" key="2">
    <source>
        <dbReference type="EMBL" id="GMF54009.1"/>
    </source>
</evidence>
<proteinExistence type="predicted"/>